<dbReference type="InterPro" id="IPR000214">
    <property type="entry name" value="Znf_DNA_glyclase/AP_lyase"/>
</dbReference>
<proteinExistence type="inferred from homology"/>
<keyword evidence="7" id="KW-0238">DNA-binding</keyword>
<evidence type="ECO:0000256" key="3">
    <source>
        <dbReference type="ARBA" id="ARBA00022763"/>
    </source>
</evidence>
<dbReference type="EMBL" id="MWBQ01000169">
    <property type="protein sequence ID" value="OQA55221.1"/>
    <property type="molecule type" value="Genomic_DNA"/>
</dbReference>
<dbReference type="AlphaFoldDB" id="A0A1V5SLZ9"/>
<keyword evidence="5 14" id="KW-0378">Hydrolase</keyword>
<dbReference type="GO" id="GO:0016829">
    <property type="term" value="F:lyase activity"/>
    <property type="evidence" value="ECO:0007669"/>
    <property type="project" value="UniProtKB-KW"/>
</dbReference>
<comment type="caution">
    <text evidence="14">The sequence shown here is derived from an EMBL/GenBank/DDBJ whole genome shotgun (WGS) entry which is preliminary data.</text>
</comment>
<evidence type="ECO:0000256" key="2">
    <source>
        <dbReference type="ARBA" id="ARBA00022723"/>
    </source>
</evidence>
<evidence type="ECO:0000256" key="7">
    <source>
        <dbReference type="ARBA" id="ARBA00023125"/>
    </source>
</evidence>
<evidence type="ECO:0000256" key="5">
    <source>
        <dbReference type="ARBA" id="ARBA00022801"/>
    </source>
</evidence>
<dbReference type="GO" id="GO:0003684">
    <property type="term" value="F:damaged DNA binding"/>
    <property type="evidence" value="ECO:0007669"/>
    <property type="project" value="InterPro"/>
</dbReference>
<dbReference type="PANTHER" id="PTHR22993:SF9">
    <property type="entry name" value="FORMAMIDOPYRIMIDINE-DNA GLYCOSYLASE"/>
    <property type="match status" value="1"/>
</dbReference>
<evidence type="ECO:0000256" key="9">
    <source>
        <dbReference type="ARBA" id="ARBA00023239"/>
    </source>
</evidence>
<dbReference type="InterPro" id="IPR015886">
    <property type="entry name" value="H2TH_FPG"/>
</dbReference>
<comment type="similarity">
    <text evidence="1">Belongs to the FPG family.</text>
</comment>
<name>A0A1V5SLZ9_9BACT</name>
<protein>
    <submittedName>
        <fullName evidence="14">Formamidopyrimidine-DNA glycosylase</fullName>
        <ecNumber evidence="14">3.2.2.23</ecNumber>
    </submittedName>
</protein>
<evidence type="ECO:0000256" key="4">
    <source>
        <dbReference type="ARBA" id="ARBA00022771"/>
    </source>
</evidence>
<evidence type="ECO:0000256" key="10">
    <source>
        <dbReference type="ARBA" id="ARBA00023268"/>
    </source>
</evidence>
<dbReference type="GO" id="GO:0034039">
    <property type="term" value="F:8-oxo-7,8-dihydroguanine DNA N-glycosylase activity"/>
    <property type="evidence" value="ECO:0007669"/>
    <property type="project" value="TreeGrafter"/>
</dbReference>
<keyword evidence="11 14" id="KW-0326">Glycosidase</keyword>
<dbReference type="PROSITE" id="PS51066">
    <property type="entry name" value="ZF_FPG_2"/>
    <property type="match status" value="1"/>
</dbReference>
<evidence type="ECO:0000256" key="12">
    <source>
        <dbReference type="PROSITE-ProRule" id="PRU00391"/>
    </source>
</evidence>
<dbReference type="PANTHER" id="PTHR22993">
    <property type="entry name" value="FORMAMIDOPYRIMIDINE-DNA GLYCOSYLASE"/>
    <property type="match status" value="1"/>
</dbReference>
<dbReference type="SMART" id="SM01232">
    <property type="entry name" value="H2TH"/>
    <property type="match status" value="1"/>
</dbReference>
<feature type="domain" description="FPG-type" evidence="13">
    <location>
        <begin position="228"/>
        <end position="274"/>
    </location>
</feature>
<keyword evidence="3" id="KW-0227">DNA damage</keyword>
<evidence type="ECO:0000256" key="11">
    <source>
        <dbReference type="ARBA" id="ARBA00023295"/>
    </source>
</evidence>
<keyword evidence="8" id="KW-0234">DNA repair</keyword>
<dbReference type="SUPFAM" id="SSF57716">
    <property type="entry name" value="Glucocorticoid receptor-like (DNA-binding domain)"/>
    <property type="match status" value="1"/>
</dbReference>
<dbReference type="InterPro" id="IPR035937">
    <property type="entry name" value="FPG_N"/>
</dbReference>
<dbReference type="GO" id="GO:0008270">
    <property type="term" value="F:zinc ion binding"/>
    <property type="evidence" value="ECO:0007669"/>
    <property type="project" value="UniProtKB-KW"/>
</dbReference>
<gene>
    <name evidence="14" type="primary">mutM_2</name>
    <name evidence="14" type="ORF">BWY41_01721</name>
</gene>
<dbReference type="Gene3D" id="1.10.8.50">
    <property type="match status" value="1"/>
</dbReference>
<dbReference type="SUPFAM" id="SSF46946">
    <property type="entry name" value="S13-like H2TH domain"/>
    <property type="match status" value="1"/>
</dbReference>
<accession>A0A1V5SLZ9</accession>
<evidence type="ECO:0000256" key="1">
    <source>
        <dbReference type="ARBA" id="ARBA00009409"/>
    </source>
</evidence>
<sequence>MIELPEAVNMAGQLGTTFSGKRITSVITEQTPHKLAWYFGKPAEYPDLLNHKRCGEARGFGSMVEMDVEENRLLFTEGVNLRLLQEGESRPARHQLLIEFDDRTALCASVQMYGGLGAFPAGELDNPYYLIAKEKTSPLSPDFNESYFYQIISPSDAQKLSLKALLATKQRIPGLGNGVLQDILFNAKMHPKRKVNRLSEDDKKALFQAVRSTLTAMTENGGRDTELDLFGHPGGYRTILCKNTANQPCPICGTNIKKEAYLGGSIYFCEHCQK</sequence>
<dbReference type="EC" id="3.2.2.23" evidence="14"/>
<dbReference type="Pfam" id="PF06831">
    <property type="entry name" value="H2TH"/>
    <property type="match status" value="1"/>
</dbReference>
<organism evidence="14">
    <name type="scientific">Candidatus Atribacter allofermentans</name>
    <dbReference type="NCBI Taxonomy" id="1852833"/>
    <lineage>
        <taxon>Bacteria</taxon>
        <taxon>Pseudomonadati</taxon>
        <taxon>Atribacterota</taxon>
        <taxon>Atribacteria</taxon>
        <taxon>Atribacterales</taxon>
        <taxon>Atribacteraceae</taxon>
        <taxon>Atribacter</taxon>
    </lineage>
</organism>
<keyword evidence="9" id="KW-0456">Lyase</keyword>
<keyword evidence="6" id="KW-0862">Zinc</keyword>
<dbReference type="InterPro" id="IPR010979">
    <property type="entry name" value="Ribosomal_uS13-like_H2TH"/>
</dbReference>
<dbReference type="GO" id="GO:0006284">
    <property type="term" value="P:base-excision repair"/>
    <property type="evidence" value="ECO:0007669"/>
    <property type="project" value="InterPro"/>
</dbReference>
<evidence type="ECO:0000256" key="8">
    <source>
        <dbReference type="ARBA" id="ARBA00023204"/>
    </source>
</evidence>
<evidence type="ECO:0000256" key="6">
    <source>
        <dbReference type="ARBA" id="ARBA00022833"/>
    </source>
</evidence>
<keyword evidence="10" id="KW-0511">Multifunctional enzyme</keyword>
<reference evidence="14" key="1">
    <citation type="submission" date="2017-02" db="EMBL/GenBank/DDBJ databases">
        <title>Delving into the versatile metabolic prowess of the omnipresent phylum Bacteroidetes.</title>
        <authorList>
            <person name="Nobu M.K."/>
            <person name="Mei R."/>
            <person name="Narihiro T."/>
            <person name="Kuroda K."/>
            <person name="Liu W.-T."/>
        </authorList>
    </citation>
    <scope>NUCLEOTIDE SEQUENCE</scope>
    <source>
        <strain evidence="14">ADurb.Bin276</strain>
    </source>
</reference>
<keyword evidence="4 12" id="KW-0863">Zinc-finger</keyword>
<dbReference type="SUPFAM" id="SSF81624">
    <property type="entry name" value="N-terminal domain of MutM-like DNA repair proteins"/>
    <property type="match status" value="1"/>
</dbReference>
<keyword evidence="2" id="KW-0479">Metal-binding</keyword>
<dbReference type="Proteomes" id="UP000485569">
    <property type="component" value="Unassembled WGS sequence"/>
</dbReference>
<evidence type="ECO:0000259" key="13">
    <source>
        <dbReference type="PROSITE" id="PS51066"/>
    </source>
</evidence>
<dbReference type="GO" id="GO:0003906">
    <property type="term" value="F:DNA-(apurinic or apyrimidinic site) endonuclease activity"/>
    <property type="evidence" value="ECO:0007669"/>
    <property type="project" value="InterPro"/>
</dbReference>
<evidence type="ECO:0000313" key="14">
    <source>
        <dbReference type="EMBL" id="OQA55221.1"/>
    </source>
</evidence>